<keyword evidence="2" id="KW-1185">Reference proteome</keyword>
<organism evidence="1 2">
    <name type="scientific">Datura stramonium</name>
    <name type="common">Jimsonweed</name>
    <name type="synonym">Common thornapple</name>
    <dbReference type="NCBI Taxonomy" id="4076"/>
    <lineage>
        <taxon>Eukaryota</taxon>
        <taxon>Viridiplantae</taxon>
        <taxon>Streptophyta</taxon>
        <taxon>Embryophyta</taxon>
        <taxon>Tracheophyta</taxon>
        <taxon>Spermatophyta</taxon>
        <taxon>Magnoliopsida</taxon>
        <taxon>eudicotyledons</taxon>
        <taxon>Gunneridae</taxon>
        <taxon>Pentapetalae</taxon>
        <taxon>asterids</taxon>
        <taxon>lamiids</taxon>
        <taxon>Solanales</taxon>
        <taxon>Solanaceae</taxon>
        <taxon>Solanoideae</taxon>
        <taxon>Datureae</taxon>
        <taxon>Datura</taxon>
    </lineage>
</organism>
<evidence type="ECO:0000313" key="2">
    <source>
        <dbReference type="Proteomes" id="UP000823775"/>
    </source>
</evidence>
<dbReference type="EMBL" id="JACEIK010004032">
    <property type="protein sequence ID" value="MCD9643928.1"/>
    <property type="molecule type" value="Genomic_DNA"/>
</dbReference>
<name>A0ABS8VCK3_DATST</name>
<evidence type="ECO:0000313" key="1">
    <source>
        <dbReference type="EMBL" id="MCD9643928.1"/>
    </source>
</evidence>
<proteinExistence type="predicted"/>
<accession>A0ABS8VCK3</accession>
<feature type="non-terminal residue" evidence="1">
    <location>
        <position position="136"/>
    </location>
</feature>
<comment type="caution">
    <text evidence="1">The sequence shown here is derived from an EMBL/GenBank/DDBJ whole genome shotgun (WGS) entry which is preliminary data.</text>
</comment>
<gene>
    <name evidence="1" type="ORF">HAX54_031820</name>
</gene>
<reference evidence="1 2" key="1">
    <citation type="journal article" date="2021" name="BMC Genomics">
        <title>Datura genome reveals duplications of psychoactive alkaloid biosynthetic genes and high mutation rate following tissue culture.</title>
        <authorList>
            <person name="Rajewski A."/>
            <person name="Carter-House D."/>
            <person name="Stajich J."/>
            <person name="Litt A."/>
        </authorList>
    </citation>
    <scope>NUCLEOTIDE SEQUENCE [LARGE SCALE GENOMIC DNA]</scope>
    <source>
        <strain evidence="1">AR-01</strain>
    </source>
</reference>
<dbReference type="Proteomes" id="UP000823775">
    <property type="component" value="Unassembled WGS sequence"/>
</dbReference>
<sequence>MGVLFTLPSRYYFVIGHLGVFSLARWSLLIHMGFHVPHVTRANPFAWLALTQVRVLRSLKMPARLRVFSPILQIELPKGVLAGAAQRDMGSISAMPHPSRISRGLPNFTERLKIPSFLVSITPKILFHRSQRIKSN</sequence>
<protein>
    <submittedName>
        <fullName evidence="1">Uncharacterized protein</fullName>
    </submittedName>
</protein>